<dbReference type="InterPro" id="IPR044742">
    <property type="entry name" value="DEAD/DEAH_RhlB"/>
</dbReference>
<feature type="short sequence motif" description="Q motif" evidence="5">
    <location>
        <begin position="4"/>
        <end position="32"/>
    </location>
</feature>
<dbReference type="CDD" id="cd18787">
    <property type="entry name" value="SF2_C_DEAD"/>
    <property type="match status" value="1"/>
</dbReference>
<dbReference type="InterPro" id="IPR011545">
    <property type="entry name" value="DEAD/DEAH_box_helicase_dom"/>
</dbReference>
<feature type="domain" description="Helicase C-terminal" evidence="9">
    <location>
        <begin position="215"/>
        <end position="376"/>
    </location>
</feature>
<dbReference type="Proteomes" id="UP000095594">
    <property type="component" value="Unassembled WGS sequence"/>
</dbReference>
<dbReference type="Gene3D" id="3.30.70.330">
    <property type="match status" value="1"/>
</dbReference>
<dbReference type="GO" id="GO:0005840">
    <property type="term" value="C:ribosome"/>
    <property type="evidence" value="ECO:0007669"/>
    <property type="project" value="TreeGrafter"/>
</dbReference>
<comment type="similarity">
    <text evidence="6">Belongs to the DEAD box helicase family.</text>
</comment>
<evidence type="ECO:0000256" key="2">
    <source>
        <dbReference type="ARBA" id="ARBA00022801"/>
    </source>
</evidence>
<dbReference type="OrthoDB" id="9805696at2"/>
<dbReference type="GO" id="GO:0033592">
    <property type="term" value="F:RNA strand annealing activity"/>
    <property type="evidence" value="ECO:0007669"/>
    <property type="project" value="TreeGrafter"/>
</dbReference>
<evidence type="ECO:0000259" key="8">
    <source>
        <dbReference type="PROSITE" id="PS51192"/>
    </source>
</evidence>
<dbReference type="GO" id="GO:0016787">
    <property type="term" value="F:hydrolase activity"/>
    <property type="evidence" value="ECO:0007669"/>
    <property type="project" value="UniProtKB-KW"/>
</dbReference>
<dbReference type="PROSITE" id="PS51192">
    <property type="entry name" value="HELICASE_ATP_BIND_1"/>
    <property type="match status" value="1"/>
</dbReference>
<keyword evidence="1 6" id="KW-0547">Nucleotide-binding</keyword>
<evidence type="ECO:0000256" key="1">
    <source>
        <dbReference type="ARBA" id="ARBA00022741"/>
    </source>
</evidence>
<evidence type="ECO:0000313" key="11">
    <source>
        <dbReference type="EMBL" id="CUO79420.1"/>
    </source>
</evidence>
<dbReference type="AlphaFoldDB" id="A0A174I2A1"/>
<evidence type="ECO:0000256" key="6">
    <source>
        <dbReference type="RuleBase" id="RU000492"/>
    </source>
</evidence>
<dbReference type="InterPro" id="IPR027417">
    <property type="entry name" value="P-loop_NTPase"/>
</dbReference>
<dbReference type="EC" id="3.6.4.13" evidence="11"/>
<accession>A0A174I2A1</accession>
<dbReference type="GO" id="GO:0005524">
    <property type="term" value="F:ATP binding"/>
    <property type="evidence" value="ECO:0007669"/>
    <property type="project" value="UniProtKB-KW"/>
</dbReference>
<keyword evidence="4 6" id="KW-0067">ATP-binding</keyword>
<dbReference type="SMART" id="SM00487">
    <property type="entry name" value="DEXDc"/>
    <property type="match status" value="1"/>
</dbReference>
<evidence type="ECO:0000256" key="3">
    <source>
        <dbReference type="ARBA" id="ARBA00022806"/>
    </source>
</evidence>
<dbReference type="GO" id="GO:0003724">
    <property type="term" value="F:RNA helicase activity"/>
    <property type="evidence" value="ECO:0007669"/>
    <property type="project" value="UniProtKB-EC"/>
</dbReference>
<reference evidence="11 12" key="1">
    <citation type="submission" date="2015-09" db="EMBL/GenBank/DDBJ databases">
        <authorList>
            <consortium name="Pathogen Informatics"/>
        </authorList>
    </citation>
    <scope>NUCLEOTIDE SEQUENCE [LARGE SCALE GENOMIC DNA]</scope>
    <source>
        <strain evidence="11 12">2789STDY5834856</strain>
    </source>
</reference>
<dbReference type="GO" id="GO:0005829">
    <property type="term" value="C:cytosol"/>
    <property type="evidence" value="ECO:0007669"/>
    <property type="project" value="TreeGrafter"/>
</dbReference>
<feature type="compositionally biased region" description="Gly residues" evidence="7">
    <location>
        <begin position="522"/>
        <end position="532"/>
    </location>
</feature>
<evidence type="ECO:0000259" key="9">
    <source>
        <dbReference type="PROSITE" id="PS51194"/>
    </source>
</evidence>
<dbReference type="CDD" id="cd00268">
    <property type="entry name" value="DEADc"/>
    <property type="match status" value="1"/>
</dbReference>
<dbReference type="EMBL" id="CYZX01000016">
    <property type="protein sequence ID" value="CUO79420.1"/>
    <property type="molecule type" value="Genomic_DNA"/>
</dbReference>
<organism evidence="11 12">
    <name type="scientific">Clostridium disporicum</name>
    <dbReference type="NCBI Taxonomy" id="84024"/>
    <lineage>
        <taxon>Bacteria</taxon>
        <taxon>Bacillati</taxon>
        <taxon>Bacillota</taxon>
        <taxon>Clostridia</taxon>
        <taxon>Eubacteriales</taxon>
        <taxon>Clostridiaceae</taxon>
        <taxon>Clostridium</taxon>
    </lineage>
</organism>
<dbReference type="InterPro" id="IPR000629">
    <property type="entry name" value="RNA-helicase_DEAD-box_CS"/>
</dbReference>
<dbReference type="InterPro" id="IPR005580">
    <property type="entry name" value="DbpA/CsdA_RNA-bd_dom"/>
</dbReference>
<evidence type="ECO:0000256" key="7">
    <source>
        <dbReference type="SAM" id="MobiDB-lite"/>
    </source>
</evidence>
<dbReference type="SUPFAM" id="SSF52540">
    <property type="entry name" value="P-loop containing nucleoside triphosphate hydrolases"/>
    <property type="match status" value="1"/>
</dbReference>
<dbReference type="PROSITE" id="PS00039">
    <property type="entry name" value="DEAD_ATP_HELICASE"/>
    <property type="match status" value="1"/>
</dbReference>
<evidence type="ECO:0000256" key="5">
    <source>
        <dbReference type="PROSITE-ProRule" id="PRU00552"/>
    </source>
</evidence>
<dbReference type="RefSeq" id="WP_055266725.1">
    <property type="nucleotide sequence ID" value="NZ_CABIXQ010000016.1"/>
</dbReference>
<dbReference type="InterPro" id="IPR012677">
    <property type="entry name" value="Nucleotide-bd_a/b_plait_sf"/>
</dbReference>
<gene>
    <name evidence="11" type="primary">cshA_2</name>
    <name evidence="11" type="ORF">ERS852471_02319</name>
</gene>
<dbReference type="Pfam" id="PF00271">
    <property type="entry name" value="Helicase_C"/>
    <property type="match status" value="1"/>
</dbReference>
<name>A0A174I2A1_9CLOT</name>
<dbReference type="InterPro" id="IPR001650">
    <property type="entry name" value="Helicase_C-like"/>
</dbReference>
<protein>
    <submittedName>
        <fullName evidence="11">ATP-dependent RNA helicase DbpA</fullName>
        <ecNumber evidence="11">3.6.1.-</ecNumber>
        <ecNumber evidence="11">3.6.4.13</ecNumber>
    </submittedName>
</protein>
<evidence type="ECO:0000313" key="12">
    <source>
        <dbReference type="Proteomes" id="UP000095594"/>
    </source>
</evidence>
<keyword evidence="3 6" id="KW-0347">Helicase</keyword>
<dbReference type="GO" id="GO:0009409">
    <property type="term" value="P:response to cold"/>
    <property type="evidence" value="ECO:0007669"/>
    <property type="project" value="TreeGrafter"/>
</dbReference>
<dbReference type="Gene3D" id="3.40.50.300">
    <property type="entry name" value="P-loop containing nucleotide triphosphate hydrolases"/>
    <property type="match status" value="2"/>
</dbReference>
<dbReference type="PROSITE" id="PS51194">
    <property type="entry name" value="HELICASE_CTER"/>
    <property type="match status" value="1"/>
</dbReference>
<evidence type="ECO:0000256" key="4">
    <source>
        <dbReference type="ARBA" id="ARBA00022840"/>
    </source>
</evidence>
<feature type="domain" description="DEAD-box RNA helicase Q" evidence="10">
    <location>
        <begin position="4"/>
        <end position="32"/>
    </location>
</feature>
<dbReference type="Pfam" id="PF00270">
    <property type="entry name" value="DEAD"/>
    <property type="match status" value="1"/>
</dbReference>
<dbReference type="PROSITE" id="PS51195">
    <property type="entry name" value="Q_MOTIF"/>
    <property type="match status" value="1"/>
</dbReference>
<dbReference type="InterPro" id="IPR050547">
    <property type="entry name" value="DEAD_box_RNA_helicases"/>
</dbReference>
<dbReference type="PANTHER" id="PTHR47963">
    <property type="entry name" value="DEAD-BOX ATP-DEPENDENT RNA HELICASE 47, MITOCHONDRIAL"/>
    <property type="match status" value="1"/>
</dbReference>
<feature type="domain" description="Helicase ATP-binding" evidence="8">
    <location>
        <begin position="35"/>
        <end position="203"/>
    </location>
</feature>
<proteinExistence type="inferred from homology"/>
<dbReference type="EC" id="3.6.1.-" evidence="11"/>
<evidence type="ECO:0000259" key="10">
    <source>
        <dbReference type="PROSITE" id="PS51195"/>
    </source>
</evidence>
<dbReference type="PANTHER" id="PTHR47963:SF5">
    <property type="entry name" value="DEAD-BOX ATP-DEPENDENT RNA HELICASE CSHA"/>
    <property type="match status" value="1"/>
</dbReference>
<sequence>MTNLTFKDLGLREGLLRAIDDLGFTSPSPIQAESLPVTLQGFDIIGQAQTGTGKTAAFGCAIINNIKNRDSIASIILAPTRELALQVHDELIKLTKYEKLNIVAVYGGAPIHHQARDLKRANIVVGTPGRVLDHIRRGNLPLDKVEVFVLDEADEMLNMGFIDDMEEIMKSIPEERQTLLFSATMPAPIKKLTKKYLKDDAKHIAIAKTEMTASKITQYFYEVHGDQRFEALCRLIDFDMPQSSIIFCRTKKGVDDLVTAMQSRGYMVEGMHGDMSQVQRMKTLKKFKDGALKFLVATDVAARGIDVEGVTHVINYELPQDIESYVHRIGRTGRAGREGTAYSIITPREFGYLRQIRNTTKSDIIKKSVPTVQEIYNNKFANMINEVSSIIDAKDYDKFVDVAKELNERYDAVEVIASLMKSQFDTNLSFDYSTDALVAPKSQDVRLFFSAGKRDGLTIKNLINYIKDNAKVGASQIRNVDIMENFTFVNVDEAIHQQVLTKCSGNKINKRKINVEVATGSKGKGGKSGGKNKGFNRDRKNK</sequence>
<dbReference type="SMART" id="SM00490">
    <property type="entry name" value="HELICc"/>
    <property type="match status" value="1"/>
</dbReference>
<dbReference type="CDD" id="cd12252">
    <property type="entry name" value="RRM_DbpA"/>
    <property type="match status" value="1"/>
</dbReference>
<keyword evidence="2 6" id="KW-0378">Hydrolase</keyword>
<dbReference type="Pfam" id="PF03880">
    <property type="entry name" value="DbpA"/>
    <property type="match status" value="1"/>
</dbReference>
<dbReference type="InterPro" id="IPR014001">
    <property type="entry name" value="Helicase_ATP-bd"/>
</dbReference>
<feature type="region of interest" description="Disordered" evidence="7">
    <location>
        <begin position="519"/>
        <end position="542"/>
    </location>
</feature>
<dbReference type="InterPro" id="IPR014014">
    <property type="entry name" value="RNA_helicase_DEAD_Q_motif"/>
</dbReference>